<reference evidence="10 11" key="1">
    <citation type="submission" date="2018-03" db="EMBL/GenBank/DDBJ databases">
        <title>Ahniella affigens gen. nov., sp. nov., a gammaproteobacterium isolated from sandy soil near a stream.</title>
        <authorList>
            <person name="Ko Y."/>
            <person name="Kim J.-H."/>
        </authorList>
    </citation>
    <scope>NUCLEOTIDE SEQUENCE [LARGE SCALE GENOMIC DNA]</scope>
    <source>
        <strain evidence="10 11">D13</strain>
    </source>
</reference>
<dbReference type="InterPro" id="IPR041492">
    <property type="entry name" value="HAD_2"/>
</dbReference>
<proteinExistence type="inferred from homology"/>
<dbReference type="Gene3D" id="3.40.50.1000">
    <property type="entry name" value="HAD superfamily/HAD-like"/>
    <property type="match status" value="1"/>
</dbReference>
<keyword evidence="6" id="KW-0479">Metal-binding</keyword>
<dbReference type="NCBIfam" id="TIGR01662">
    <property type="entry name" value="HAD-SF-IIIA"/>
    <property type="match status" value="1"/>
</dbReference>
<sequence length="218" mass="23628">MTQAIEAVLFDLDGTLLDTAPDFLAAANATRAEFGLPEMDFDDLRPVVSRGARYMVQAAFPGISEAELEARIPVYLGHYRARIADQTDYFAGMDEVVEQLAARGIKMAIVTNKPTWLAEPLIAELGLDVRFPVLVCGDTLAVRKPDPAPFLLAAERLNVTASACLVVGDDLRDIDGAKNAGMRSMAAAYGYIQAHDPVAAWAADWTIETPLELLDHLP</sequence>
<dbReference type="PANTHER" id="PTHR43434:SF23">
    <property type="entry name" value="PHOSPHOGLYCOLATE PHOSPHATASE"/>
    <property type="match status" value="1"/>
</dbReference>
<dbReference type="SUPFAM" id="SSF56784">
    <property type="entry name" value="HAD-like"/>
    <property type="match status" value="1"/>
</dbReference>
<dbReference type="GO" id="GO:0006281">
    <property type="term" value="P:DNA repair"/>
    <property type="evidence" value="ECO:0007669"/>
    <property type="project" value="TreeGrafter"/>
</dbReference>
<evidence type="ECO:0000256" key="9">
    <source>
        <dbReference type="ARBA" id="ARBA00023277"/>
    </source>
</evidence>
<dbReference type="InterPro" id="IPR037512">
    <property type="entry name" value="PGPase_prok"/>
</dbReference>
<dbReference type="GO" id="GO:0046872">
    <property type="term" value="F:metal ion binding"/>
    <property type="evidence" value="ECO:0007669"/>
    <property type="project" value="UniProtKB-KW"/>
</dbReference>
<keyword evidence="7" id="KW-0378">Hydrolase</keyword>
<dbReference type="GO" id="GO:0005975">
    <property type="term" value="P:carbohydrate metabolic process"/>
    <property type="evidence" value="ECO:0007669"/>
    <property type="project" value="InterPro"/>
</dbReference>
<dbReference type="NCBIfam" id="TIGR01449">
    <property type="entry name" value="PGP_bact"/>
    <property type="match status" value="1"/>
</dbReference>
<dbReference type="PANTHER" id="PTHR43434">
    <property type="entry name" value="PHOSPHOGLYCOLATE PHOSPHATASE"/>
    <property type="match status" value="1"/>
</dbReference>
<comment type="similarity">
    <text evidence="4">Belongs to the HAD-like hydrolase superfamily. CbbY/CbbZ/Gph/YieH family.</text>
</comment>
<dbReference type="InterPro" id="IPR036412">
    <property type="entry name" value="HAD-like_sf"/>
</dbReference>
<evidence type="ECO:0000313" key="11">
    <source>
        <dbReference type="Proteomes" id="UP000241074"/>
    </source>
</evidence>
<dbReference type="InterPro" id="IPR006549">
    <property type="entry name" value="HAD-SF_hydro_IIIA"/>
</dbReference>
<evidence type="ECO:0000256" key="8">
    <source>
        <dbReference type="ARBA" id="ARBA00022842"/>
    </source>
</evidence>
<gene>
    <name evidence="10" type="primary">gph</name>
    <name evidence="10" type="ORF">C7S18_13155</name>
</gene>
<dbReference type="EC" id="3.1.3.18" evidence="5"/>
<evidence type="ECO:0000256" key="5">
    <source>
        <dbReference type="ARBA" id="ARBA00013078"/>
    </source>
</evidence>
<dbReference type="SFLD" id="SFLDG01129">
    <property type="entry name" value="C1.5:_HAD__Beta-PGM__Phosphata"/>
    <property type="match status" value="1"/>
</dbReference>
<dbReference type="InterPro" id="IPR006439">
    <property type="entry name" value="HAD-SF_hydro_IA"/>
</dbReference>
<dbReference type="NCBIfam" id="TIGR01549">
    <property type="entry name" value="HAD-SF-IA-v1"/>
    <property type="match status" value="1"/>
</dbReference>
<comment type="cofactor">
    <cofactor evidence="2">
        <name>Mg(2+)</name>
        <dbReference type="ChEBI" id="CHEBI:18420"/>
    </cofactor>
</comment>
<dbReference type="GO" id="GO:0005829">
    <property type="term" value="C:cytosol"/>
    <property type="evidence" value="ECO:0007669"/>
    <property type="project" value="TreeGrafter"/>
</dbReference>
<dbReference type="RefSeq" id="WP_106892007.1">
    <property type="nucleotide sequence ID" value="NZ_CP027860.1"/>
</dbReference>
<dbReference type="InterPro" id="IPR023214">
    <property type="entry name" value="HAD_sf"/>
</dbReference>
<comment type="pathway">
    <text evidence="3">Organic acid metabolism; glycolate biosynthesis; glycolate from 2-phosphoglycolate: step 1/1.</text>
</comment>
<dbReference type="PRINTS" id="PR00413">
    <property type="entry name" value="HADHALOGNASE"/>
</dbReference>
<dbReference type="InterPro" id="IPR050155">
    <property type="entry name" value="HAD-like_hydrolase_sf"/>
</dbReference>
<comment type="catalytic activity">
    <reaction evidence="1">
        <text>2-phosphoglycolate + H2O = glycolate + phosphate</text>
        <dbReference type="Rhea" id="RHEA:14369"/>
        <dbReference type="ChEBI" id="CHEBI:15377"/>
        <dbReference type="ChEBI" id="CHEBI:29805"/>
        <dbReference type="ChEBI" id="CHEBI:43474"/>
        <dbReference type="ChEBI" id="CHEBI:58033"/>
        <dbReference type="EC" id="3.1.3.18"/>
    </reaction>
</comment>
<evidence type="ECO:0000256" key="4">
    <source>
        <dbReference type="ARBA" id="ARBA00006171"/>
    </source>
</evidence>
<evidence type="ECO:0000313" key="10">
    <source>
        <dbReference type="EMBL" id="AVP98087.1"/>
    </source>
</evidence>
<dbReference type="Proteomes" id="UP000241074">
    <property type="component" value="Chromosome"/>
</dbReference>
<evidence type="ECO:0000256" key="3">
    <source>
        <dbReference type="ARBA" id="ARBA00004818"/>
    </source>
</evidence>
<evidence type="ECO:0000256" key="2">
    <source>
        <dbReference type="ARBA" id="ARBA00001946"/>
    </source>
</evidence>
<dbReference type="GO" id="GO:0008967">
    <property type="term" value="F:phosphoglycolate phosphatase activity"/>
    <property type="evidence" value="ECO:0007669"/>
    <property type="project" value="UniProtKB-EC"/>
</dbReference>
<dbReference type="NCBIfam" id="TIGR01509">
    <property type="entry name" value="HAD-SF-IA-v3"/>
    <property type="match status" value="1"/>
</dbReference>
<dbReference type="Pfam" id="PF13419">
    <property type="entry name" value="HAD_2"/>
    <property type="match status" value="1"/>
</dbReference>
<name>A0A2P1PTA9_9GAMM</name>
<dbReference type="FunFam" id="3.40.50.1000:FF:000022">
    <property type="entry name" value="Phosphoglycolate phosphatase"/>
    <property type="match status" value="1"/>
</dbReference>
<keyword evidence="8" id="KW-0460">Magnesium</keyword>
<evidence type="ECO:0000256" key="7">
    <source>
        <dbReference type="ARBA" id="ARBA00022801"/>
    </source>
</evidence>
<keyword evidence="9" id="KW-0119">Carbohydrate metabolism</keyword>
<dbReference type="EMBL" id="CP027860">
    <property type="protein sequence ID" value="AVP98087.1"/>
    <property type="molecule type" value="Genomic_DNA"/>
</dbReference>
<dbReference type="SFLD" id="SFLDS00003">
    <property type="entry name" value="Haloacid_Dehalogenase"/>
    <property type="match status" value="1"/>
</dbReference>
<dbReference type="SFLD" id="SFLDG01135">
    <property type="entry name" value="C1.5.6:_HAD__Beta-PGM__Phospha"/>
    <property type="match status" value="1"/>
</dbReference>
<keyword evidence="11" id="KW-1185">Reference proteome</keyword>
<reference evidence="10 11" key="2">
    <citation type="submission" date="2018-03" db="EMBL/GenBank/DDBJ databases">
        <authorList>
            <person name="Keele B.F."/>
        </authorList>
    </citation>
    <scope>NUCLEOTIDE SEQUENCE [LARGE SCALE GENOMIC DNA]</scope>
    <source>
        <strain evidence="10 11">D13</strain>
    </source>
</reference>
<evidence type="ECO:0000256" key="1">
    <source>
        <dbReference type="ARBA" id="ARBA00000830"/>
    </source>
</evidence>
<protein>
    <recommendedName>
        <fullName evidence="5">phosphoglycolate phosphatase</fullName>
        <ecNumber evidence="5">3.1.3.18</ecNumber>
    </recommendedName>
</protein>
<evidence type="ECO:0000256" key="6">
    <source>
        <dbReference type="ARBA" id="ARBA00022723"/>
    </source>
</evidence>
<accession>A0A2P1PTA9</accession>
<dbReference type="InterPro" id="IPR023198">
    <property type="entry name" value="PGP-like_dom2"/>
</dbReference>
<dbReference type="KEGG" id="xba:C7S18_13155"/>
<dbReference type="Gene3D" id="1.10.150.240">
    <property type="entry name" value="Putative phosphatase, domain 2"/>
    <property type="match status" value="1"/>
</dbReference>
<organism evidence="10 11">
    <name type="scientific">Ahniella affigens</name>
    <dbReference type="NCBI Taxonomy" id="2021234"/>
    <lineage>
        <taxon>Bacteria</taxon>
        <taxon>Pseudomonadati</taxon>
        <taxon>Pseudomonadota</taxon>
        <taxon>Gammaproteobacteria</taxon>
        <taxon>Lysobacterales</taxon>
        <taxon>Rhodanobacteraceae</taxon>
        <taxon>Ahniella</taxon>
    </lineage>
</organism>
<dbReference type="OrthoDB" id="9776368at2"/>
<dbReference type="AlphaFoldDB" id="A0A2P1PTA9"/>